<proteinExistence type="inferred from homology"/>
<evidence type="ECO:0000256" key="12">
    <source>
        <dbReference type="ARBA" id="ARBA00025536"/>
    </source>
</evidence>
<dbReference type="GO" id="GO:0000139">
    <property type="term" value="C:Golgi membrane"/>
    <property type="evidence" value="ECO:0007669"/>
    <property type="project" value="UniProtKB-SubCell"/>
</dbReference>
<feature type="repeat" description="WD" evidence="14">
    <location>
        <begin position="93"/>
        <end position="125"/>
    </location>
</feature>
<dbReference type="InterPro" id="IPR056176">
    <property type="entry name" value="TPR_COPA_B"/>
</dbReference>
<dbReference type="InterPro" id="IPR006692">
    <property type="entry name" value="Beta-prop_COPA/B_2nd"/>
</dbReference>
<evidence type="ECO:0000256" key="13">
    <source>
        <dbReference type="PIRNR" id="PIRNR005567"/>
    </source>
</evidence>
<protein>
    <recommendedName>
        <fullName evidence="13">Coatomer subunit beta'</fullName>
    </recommendedName>
</protein>
<dbReference type="Gene3D" id="2.130.10.10">
    <property type="entry name" value="YVTN repeat-like/Quinoprotein amine dehydrogenase"/>
    <property type="match status" value="1"/>
</dbReference>
<feature type="domain" description="COPA/B second beta-propeller" evidence="16">
    <location>
        <begin position="319"/>
        <end position="576"/>
    </location>
</feature>
<keyword evidence="19" id="KW-1185">Reference proteome</keyword>
<dbReference type="PRINTS" id="PR00320">
    <property type="entry name" value="GPROTEINBRPT"/>
</dbReference>
<evidence type="ECO:0000256" key="3">
    <source>
        <dbReference type="ARBA" id="ARBA00022448"/>
    </source>
</evidence>
<evidence type="ECO:0000256" key="10">
    <source>
        <dbReference type="ARBA" id="ARBA00023136"/>
    </source>
</evidence>
<gene>
    <name evidence="18" type="ORF">CANCADRAFT_105966</name>
</gene>
<dbReference type="InterPro" id="IPR016453">
    <property type="entry name" value="COPB2"/>
</dbReference>
<organism evidence="18 19">
    <name type="scientific">Tortispora caseinolytica NRRL Y-17796</name>
    <dbReference type="NCBI Taxonomy" id="767744"/>
    <lineage>
        <taxon>Eukaryota</taxon>
        <taxon>Fungi</taxon>
        <taxon>Dikarya</taxon>
        <taxon>Ascomycota</taxon>
        <taxon>Saccharomycotina</taxon>
        <taxon>Trigonopsidomycetes</taxon>
        <taxon>Trigonopsidales</taxon>
        <taxon>Trigonopsidaceae</taxon>
        <taxon>Tortispora</taxon>
    </lineage>
</organism>
<evidence type="ECO:0000256" key="4">
    <source>
        <dbReference type="ARBA" id="ARBA00022490"/>
    </source>
</evidence>
<dbReference type="Pfam" id="PF23953">
    <property type="entry name" value="TPR_COPA_B"/>
    <property type="match status" value="1"/>
</dbReference>
<evidence type="ECO:0000256" key="7">
    <source>
        <dbReference type="ARBA" id="ARBA00022892"/>
    </source>
</evidence>
<comment type="similarity">
    <text evidence="2 13">Belongs to the WD repeat COPB2 family.</text>
</comment>
<keyword evidence="11 13" id="KW-0968">Cytoplasmic vesicle</keyword>
<dbReference type="GO" id="GO:0008298">
    <property type="term" value="P:intracellular mRNA localization"/>
    <property type="evidence" value="ECO:0007669"/>
    <property type="project" value="EnsemblFungi"/>
</dbReference>
<comment type="subcellular location">
    <subcellularLocation>
        <location evidence="1 13">Cytoplasmic vesicle</location>
        <location evidence="1 13">COPI-coated vesicle membrane</location>
        <topology evidence="1 13">Peripheral membrane protein</topology>
        <orientation evidence="1 13">Cytoplasmic side</orientation>
    </subcellularLocation>
    <subcellularLocation>
        <location evidence="13">Golgi apparatus membrane</location>
        <topology evidence="13">Peripheral membrane protein</topology>
        <orientation evidence="13">Cytoplasmic side</orientation>
    </subcellularLocation>
    <text evidence="13">The coatomer is cytoplasmic or polymerized on the cytoplasmic side of the Golgi, as well as on the vesicles/buds originating from it.</text>
</comment>
<dbReference type="InterPro" id="IPR020472">
    <property type="entry name" value="WD40_PAC1"/>
</dbReference>
<keyword evidence="8 13" id="KW-0653">Protein transport</keyword>
<dbReference type="GO" id="GO:0030126">
    <property type="term" value="C:COPI vesicle coat"/>
    <property type="evidence" value="ECO:0007669"/>
    <property type="project" value="EnsemblFungi"/>
</dbReference>
<dbReference type="InterPro" id="IPR036322">
    <property type="entry name" value="WD40_repeat_dom_sf"/>
</dbReference>
<dbReference type="AlphaFoldDB" id="A0A1E4TF13"/>
<feature type="repeat" description="WD" evidence="14">
    <location>
        <begin position="9"/>
        <end position="50"/>
    </location>
</feature>
<evidence type="ECO:0000313" key="18">
    <source>
        <dbReference type="EMBL" id="ODV90372.1"/>
    </source>
</evidence>
<dbReference type="GO" id="GO:0043130">
    <property type="term" value="F:ubiquitin binding"/>
    <property type="evidence" value="ECO:0007669"/>
    <property type="project" value="EnsemblFungi"/>
</dbReference>
<evidence type="ECO:0000313" key="19">
    <source>
        <dbReference type="Proteomes" id="UP000095023"/>
    </source>
</evidence>
<keyword evidence="5 14" id="KW-0853">WD repeat</keyword>
<dbReference type="CDD" id="cd00200">
    <property type="entry name" value="WD40"/>
    <property type="match status" value="1"/>
</dbReference>
<dbReference type="GO" id="GO:0006891">
    <property type="term" value="P:intra-Golgi vesicle-mediated transport"/>
    <property type="evidence" value="ECO:0007669"/>
    <property type="project" value="TreeGrafter"/>
</dbReference>
<dbReference type="InterPro" id="IPR001680">
    <property type="entry name" value="WD40_rpt"/>
</dbReference>
<comment type="subunit">
    <text evidence="13">Oligomeric complex that consists of at least the alpha, beta, beta', gamma, delta, epsilon and zeta subunits.</text>
</comment>
<evidence type="ECO:0000256" key="8">
    <source>
        <dbReference type="ARBA" id="ARBA00022927"/>
    </source>
</evidence>
<feature type="repeat" description="WD" evidence="14">
    <location>
        <begin position="136"/>
        <end position="169"/>
    </location>
</feature>
<dbReference type="FunFam" id="2.130.10.10:FF:000016">
    <property type="entry name" value="Coatomer alpha subunit, putative"/>
    <property type="match status" value="1"/>
</dbReference>
<comment type="function">
    <text evidence="12 13">The coatomer is a cytosolic protein complex that binds to dilysine motifs and reversibly associates with Golgi non-clathrin-coated vesicles, which further mediate biosynthetic protein transport from the ER, via the Golgi up to the trans Golgi network. Coatomer complex is required for budding from Golgi membranes, and is essential for the retrograde Golgi-to-ER transport of dilysine-tagged proteins.</text>
</comment>
<dbReference type="PANTHER" id="PTHR19876:SF2">
    <property type="entry name" value="COATOMER SUBUNIT BETA"/>
    <property type="match status" value="1"/>
</dbReference>
<evidence type="ECO:0000256" key="2">
    <source>
        <dbReference type="ARBA" id="ARBA00010844"/>
    </source>
</evidence>
<dbReference type="SMART" id="SM00320">
    <property type="entry name" value="WD40"/>
    <property type="match status" value="6"/>
</dbReference>
<sequence>MRFDIKRELLARSDRVKGIDFHPTEPWVLTTLYSGSATIWNYQSGTTVKTIDAADVPIRAGRFIASKNWIVVGTDDCMIRVFNVYTGEKVAQFEAHSDYIRSIVVHPTRPFVLSAGDDMVIKLWDWENDWKCAQVFEGHTHYVMCLAINPKDTNTFASAGLDRTVKIWSFGSPVPNFTLEAHDTRGVNFVDYYPLSDKPYIITASDDHTVKIHDYQTKGVVATLEGHTANVSFAVFHPELPIIISGAEDSTIKIWHSSTFKLEQSINYGLERAWCAATRKGSNSIGFGFDEGTVVISLGRDNPAVSMDPSGKLIWARHAEVFNAVIKGTEEVTDGEQLLLGQKELGNVEVYPQQLIHSPNGRFVAVCGDGEYIIYTALAWRNKSFGSALEFAWAQDSHQYAVRESASSVKVFSNFKERPAGHLKLTFAADGIFGGALLGIRGPEWITFFDWDTGIAIRQIDVVPTAVYWSPNGELVALATDDGLYILKFNREDFVTALQDNTIDPDDGVESAFDVITDQADIVTSGAWVGDCFIYTTSTNRLNYLVGQKTYSIAHHSSPYFVLGYMTKSARVYLTDRNFKIVSYLLSLKVVEYQTLVLRGDMETAAEILAEIPKQDYTKVARFLEAQGYKQEALELTTDPEHKFDLSLSLGKLSIAEDIAQATGDRHKFRSLGDAALEHYNITLAQTCFEKAEDWPTLLLVYTSTNDAESLIKLAEKAQAVGQNNLAFNALWAAGDVSKCVDLLVKTGKSSEATLMALTYGLDADAVAKKWRQDLLDASNETAANALIMPSEDPEKFVIDAEQEPASALEPEAEQNGYGAEEDLLK</sequence>
<dbReference type="OrthoDB" id="10261470at2759"/>
<evidence type="ECO:0000256" key="14">
    <source>
        <dbReference type="PROSITE-ProRule" id="PRU00221"/>
    </source>
</evidence>
<keyword evidence="10 13" id="KW-0472">Membrane</keyword>
<dbReference type="GO" id="GO:0006886">
    <property type="term" value="P:intracellular protein transport"/>
    <property type="evidence" value="ECO:0007669"/>
    <property type="project" value="UniProtKB-UniRule"/>
</dbReference>
<name>A0A1E4TF13_9ASCO</name>
<evidence type="ECO:0000256" key="6">
    <source>
        <dbReference type="ARBA" id="ARBA00022737"/>
    </source>
</evidence>
<dbReference type="InterPro" id="IPR050844">
    <property type="entry name" value="Coatomer_complex_subunit"/>
</dbReference>
<dbReference type="PANTHER" id="PTHR19876">
    <property type="entry name" value="COATOMER"/>
    <property type="match status" value="1"/>
</dbReference>
<dbReference type="Gene3D" id="1.25.40.470">
    <property type="match status" value="1"/>
</dbReference>
<keyword evidence="3 13" id="KW-0813">Transport</keyword>
<dbReference type="GO" id="GO:0032511">
    <property type="term" value="P:late endosome to vacuole transport via multivesicular body sorting pathway"/>
    <property type="evidence" value="ECO:0007669"/>
    <property type="project" value="EnsemblFungi"/>
</dbReference>
<feature type="region of interest" description="Disordered" evidence="15">
    <location>
        <begin position="794"/>
        <end position="826"/>
    </location>
</feature>
<evidence type="ECO:0000256" key="11">
    <source>
        <dbReference type="ARBA" id="ARBA00023329"/>
    </source>
</evidence>
<feature type="domain" description="COPA/B TPR" evidence="17">
    <location>
        <begin position="593"/>
        <end position="772"/>
    </location>
</feature>
<dbReference type="GO" id="GO:0005198">
    <property type="term" value="F:structural molecule activity"/>
    <property type="evidence" value="ECO:0007669"/>
    <property type="project" value="UniProtKB-UniRule"/>
</dbReference>
<dbReference type="InterPro" id="IPR015943">
    <property type="entry name" value="WD40/YVTN_repeat-like_dom_sf"/>
</dbReference>
<reference evidence="19" key="1">
    <citation type="submission" date="2016-02" db="EMBL/GenBank/DDBJ databases">
        <title>Comparative genomics of biotechnologically important yeasts.</title>
        <authorList>
            <consortium name="DOE Joint Genome Institute"/>
            <person name="Riley R."/>
            <person name="Haridas S."/>
            <person name="Wolfe K.H."/>
            <person name="Lopes M.R."/>
            <person name="Hittinger C.T."/>
            <person name="Goker M."/>
            <person name="Salamov A."/>
            <person name="Wisecaver J."/>
            <person name="Long T.M."/>
            <person name="Aerts A.L."/>
            <person name="Barry K."/>
            <person name="Choi C."/>
            <person name="Clum A."/>
            <person name="Coughlan A.Y."/>
            <person name="Deshpande S."/>
            <person name="Douglass A.P."/>
            <person name="Hanson S.J."/>
            <person name="Klenk H.-P."/>
            <person name="Labutti K."/>
            <person name="Lapidus A."/>
            <person name="Lindquist E."/>
            <person name="Lipzen A."/>
            <person name="Meier-Kolthoff J.P."/>
            <person name="Ohm R.A."/>
            <person name="Otillar R.P."/>
            <person name="Pangilinan J."/>
            <person name="Peng Y."/>
            <person name="Rokas A."/>
            <person name="Rosa C.A."/>
            <person name="Scheuner C."/>
            <person name="Sibirny A.A."/>
            <person name="Slot J.C."/>
            <person name="Stielow J.B."/>
            <person name="Sun H."/>
            <person name="Kurtzman C.P."/>
            <person name="Blackwell M."/>
            <person name="Jeffries T.W."/>
            <person name="Grigoriev I.V."/>
        </authorList>
    </citation>
    <scope>NUCLEOTIDE SEQUENCE [LARGE SCALE GENOMIC DNA]</scope>
    <source>
        <strain evidence="19">NRRL Y-17796</strain>
    </source>
</reference>
<dbReference type="PIRSF" id="PIRSF005567">
    <property type="entry name" value="Coatomer_beta'_subunit"/>
    <property type="match status" value="1"/>
</dbReference>
<dbReference type="PROSITE" id="PS50294">
    <property type="entry name" value="WD_REPEATS_REGION"/>
    <property type="match status" value="3"/>
</dbReference>
<dbReference type="FunFam" id="1.25.40.470:FF:000001">
    <property type="entry name" value="Coatomer subunit beta"/>
    <property type="match status" value="1"/>
</dbReference>
<dbReference type="Pfam" id="PF00400">
    <property type="entry name" value="WD40"/>
    <property type="match status" value="4"/>
</dbReference>
<evidence type="ECO:0000256" key="9">
    <source>
        <dbReference type="ARBA" id="ARBA00023034"/>
    </source>
</evidence>
<dbReference type="SUPFAM" id="SSF50978">
    <property type="entry name" value="WD40 repeat-like"/>
    <property type="match status" value="2"/>
</dbReference>
<keyword evidence="4 13" id="KW-0963">Cytoplasm</keyword>
<dbReference type="PROSITE" id="PS50082">
    <property type="entry name" value="WD_REPEATS_2"/>
    <property type="match status" value="4"/>
</dbReference>
<dbReference type="Pfam" id="PF04053">
    <property type="entry name" value="B-prop_COPA_B_2nd"/>
    <property type="match status" value="1"/>
</dbReference>
<dbReference type="GO" id="GO:0006888">
    <property type="term" value="P:endoplasmic reticulum to Golgi vesicle-mediated transport"/>
    <property type="evidence" value="ECO:0007669"/>
    <property type="project" value="EnsemblFungi"/>
</dbReference>
<evidence type="ECO:0000259" key="16">
    <source>
        <dbReference type="Pfam" id="PF04053"/>
    </source>
</evidence>
<evidence type="ECO:0000259" key="17">
    <source>
        <dbReference type="Pfam" id="PF23953"/>
    </source>
</evidence>
<dbReference type="Proteomes" id="UP000095023">
    <property type="component" value="Unassembled WGS sequence"/>
</dbReference>
<evidence type="ECO:0000256" key="1">
    <source>
        <dbReference type="ARBA" id="ARBA00004347"/>
    </source>
</evidence>
<dbReference type="EMBL" id="KV453842">
    <property type="protein sequence ID" value="ODV90372.1"/>
    <property type="molecule type" value="Genomic_DNA"/>
</dbReference>
<dbReference type="CDD" id="cd22947">
    <property type="entry name" value="Coatomer_WDAD_beta-like"/>
    <property type="match status" value="1"/>
</dbReference>
<keyword evidence="6" id="KW-0677">Repeat</keyword>
<keyword evidence="9 13" id="KW-0333">Golgi apparatus</keyword>
<dbReference type="GO" id="GO:0006890">
    <property type="term" value="P:retrograde vesicle-mediated transport, Golgi to endoplasmic reticulum"/>
    <property type="evidence" value="ECO:0007669"/>
    <property type="project" value="EnsemblFungi"/>
</dbReference>
<evidence type="ECO:0000256" key="15">
    <source>
        <dbReference type="SAM" id="MobiDB-lite"/>
    </source>
</evidence>
<accession>A0A1E4TF13</accession>
<feature type="repeat" description="WD" evidence="14">
    <location>
        <begin position="224"/>
        <end position="265"/>
    </location>
</feature>
<evidence type="ECO:0000256" key="5">
    <source>
        <dbReference type="ARBA" id="ARBA00022574"/>
    </source>
</evidence>
<keyword evidence="7 13" id="KW-0931">ER-Golgi transport</keyword>